<dbReference type="AlphaFoldDB" id="A0A017SI43"/>
<organism evidence="1 2">
    <name type="scientific">Aspergillus ruber (strain CBS 135680)</name>
    <dbReference type="NCBI Taxonomy" id="1388766"/>
    <lineage>
        <taxon>Eukaryota</taxon>
        <taxon>Fungi</taxon>
        <taxon>Dikarya</taxon>
        <taxon>Ascomycota</taxon>
        <taxon>Pezizomycotina</taxon>
        <taxon>Eurotiomycetes</taxon>
        <taxon>Eurotiomycetidae</taxon>
        <taxon>Eurotiales</taxon>
        <taxon>Aspergillaceae</taxon>
        <taxon>Aspergillus</taxon>
        <taxon>Aspergillus subgen. Aspergillus</taxon>
    </lineage>
</organism>
<keyword evidence="2" id="KW-1185">Reference proteome</keyword>
<dbReference type="GeneID" id="63696646"/>
<dbReference type="EMBL" id="KK088418">
    <property type="protein sequence ID" value="EYE96593.1"/>
    <property type="molecule type" value="Genomic_DNA"/>
</dbReference>
<accession>A0A017SI43</accession>
<dbReference type="Proteomes" id="UP000019804">
    <property type="component" value="Unassembled WGS sequence"/>
</dbReference>
<protein>
    <submittedName>
        <fullName evidence="1">Uncharacterized protein</fullName>
    </submittedName>
</protein>
<sequence length="62" mass="6673">MRARYLPHCKTKQGGLSLIGLIASCSTEGRLILASAFTFLLRRHLVALSCSLATGLESPLTQ</sequence>
<reference evidence="2" key="1">
    <citation type="journal article" date="2014" name="Nat. Commun.">
        <title>Genomic adaptations of the halophilic Dead Sea filamentous fungus Eurotium rubrum.</title>
        <authorList>
            <person name="Kis-Papo T."/>
            <person name="Weig A.R."/>
            <person name="Riley R."/>
            <person name="Persoh D."/>
            <person name="Salamov A."/>
            <person name="Sun H."/>
            <person name="Lipzen A."/>
            <person name="Wasser S.P."/>
            <person name="Rambold G."/>
            <person name="Grigoriev I.V."/>
            <person name="Nevo E."/>
        </authorList>
    </citation>
    <scope>NUCLEOTIDE SEQUENCE [LARGE SCALE GENOMIC DNA]</scope>
    <source>
        <strain evidence="2">CBS 135680</strain>
    </source>
</reference>
<evidence type="ECO:0000313" key="1">
    <source>
        <dbReference type="EMBL" id="EYE96593.1"/>
    </source>
</evidence>
<proteinExistence type="predicted"/>
<dbReference type="PROSITE" id="PS51257">
    <property type="entry name" value="PROKAR_LIPOPROTEIN"/>
    <property type="match status" value="1"/>
</dbReference>
<gene>
    <name evidence="1" type="ORF">EURHEDRAFT_411099</name>
</gene>
<dbReference type="RefSeq" id="XP_040640281.1">
    <property type="nucleotide sequence ID" value="XM_040781522.1"/>
</dbReference>
<evidence type="ECO:0000313" key="2">
    <source>
        <dbReference type="Proteomes" id="UP000019804"/>
    </source>
</evidence>
<name>A0A017SI43_ASPRC</name>
<dbReference type="HOGENOM" id="CLU_2903811_0_0_1"/>